<name>A0A485KXZ5_9STRA</name>
<dbReference type="Proteomes" id="UP000332933">
    <property type="component" value="Unassembled WGS sequence"/>
</dbReference>
<feature type="domain" description="Tyrosinase copper-binding" evidence="3">
    <location>
        <begin position="1"/>
        <end position="39"/>
    </location>
</feature>
<evidence type="ECO:0000256" key="2">
    <source>
        <dbReference type="ARBA" id="ARBA00023008"/>
    </source>
</evidence>
<reference evidence="4" key="2">
    <citation type="submission" date="2019-06" db="EMBL/GenBank/DDBJ databases">
        <title>Genomics analysis of Aphanomyces spp. identifies a new class of oomycete effector associated with host adaptation.</title>
        <authorList>
            <person name="Gaulin E."/>
        </authorList>
    </citation>
    <scope>NUCLEOTIDE SEQUENCE</scope>
    <source>
        <strain evidence="4">CBS 578.67</strain>
    </source>
</reference>
<sequence length="264" mass="28970">MHNKMHNTLGGPMSDPTFSPVEPLFWSHHATVDLLHTIYYKCRVAPLQLTDAHKQSNALAFGSCTAGGKAIDAKSSVAMQFQNDRGQTVAATTDASTAMYFATVPTKYYQLQDVRAMGYGYDMTGLLGELYAKCQHAGSAKGFAESIDDDNAFAQHHVVEAVFSAGAVETLHYRREMETLCDQVHLDDAACDAEMEKVMAIRNKECLPAPEPMSFEFKALWRIGENETSRADDVLANVESGTTPIQLPPVYKAIVAKYFPTCGN</sequence>
<dbReference type="InterPro" id="IPR050316">
    <property type="entry name" value="Tyrosinase/Hemocyanin"/>
</dbReference>
<evidence type="ECO:0000259" key="3">
    <source>
        <dbReference type="Pfam" id="PF00264"/>
    </source>
</evidence>
<dbReference type="OrthoDB" id="6132182at2759"/>
<dbReference type="Gene3D" id="1.10.1280.10">
    <property type="entry name" value="Di-copper center containing domain from catechol oxidase"/>
    <property type="match status" value="1"/>
</dbReference>
<gene>
    <name evidence="5" type="primary">Aste57867_13392</name>
    <name evidence="4" type="ORF">As57867_013342</name>
    <name evidence="5" type="ORF">ASTE57867_13392</name>
</gene>
<organism evidence="5 6">
    <name type="scientific">Aphanomyces stellatus</name>
    <dbReference type="NCBI Taxonomy" id="120398"/>
    <lineage>
        <taxon>Eukaryota</taxon>
        <taxon>Sar</taxon>
        <taxon>Stramenopiles</taxon>
        <taxon>Oomycota</taxon>
        <taxon>Saprolegniomycetes</taxon>
        <taxon>Saprolegniales</taxon>
        <taxon>Verrucalvaceae</taxon>
        <taxon>Aphanomyces</taxon>
    </lineage>
</organism>
<accession>A0A485KXZ5</accession>
<evidence type="ECO:0000313" key="5">
    <source>
        <dbReference type="EMBL" id="VFT90231.1"/>
    </source>
</evidence>
<evidence type="ECO:0000256" key="1">
    <source>
        <dbReference type="ARBA" id="ARBA00022723"/>
    </source>
</evidence>
<dbReference type="Pfam" id="PF00264">
    <property type="entry name" value="Tyrosinase"/>
    <property type="match status" value="1"/>
</dbReference>
<keyword evidence="1" id="KW-0479">Metal-binding</keyword>
<keyword evidence="6" id="KW-1185">Reference proteome</keyword>
<dbReference type="PANTHER" id="PTHR11474:SF126">
    <property type="entry name" value="TYROSINASE-LIKE PROTEIN TYR-1-RELATED"/>
    <property type="match status" value="1"/>
</dbReference>
<dbReference type="GO" id="GO:0016491">
    <property type="term" value="F:oxidoreductase activity"/>
    <property type="evidence" value="ECO:0007669"/>
    <property type="project" value="InterPro"/>
</dbReference>
<protein>
    <submittedName>
        <fullName evidence="5">Aste57867_13392 protein</fullName>
    </submittedName>
</protein>
<dbReference type="InterPro" id="IPR002227">
    <property type="entry name" value="Tyrosinase_Cu-bd"/>
</dbReference>
<dbReference type="PANTHER" id="PTHR11474">
    <property type="entry name" value="TYROSINASE FAMILY MEMBER"/>
    <property type="match status" value="1"/>
</dbReference>
<dbReference type="InterPro" id="IPR008922">
    <property type="entry name" value="Di-copper_centre_dom_sf"/>
</dbReference>
<dbReference type="AlphaFoldDB" id="A0A485KXZ5"/>
<dbReference type="EMBL" id="CAADRA010005470">
    <property type="protein sequence ID" value="VFT90231.1"/>
    <property type="molecule type" value="Genomic_DNA"/>
</dbReference>
<reference evidence="5 6" key="1">
    <citation type="submission" date="2019-03" db="EMBL/GenBank/DDBJ databases">
        <authorList>
            <person name="Gaulin E."/>
            <person name="Dumas B."/>
        </authorList>
    </citation>
    <scope>NUCLEOTIDE SEQUENCE [LARGE SCALE GENOMIC DNA]</scope>
    <source>
        <strain evidence="5">CBS 568.67</strain>
    </source>
</reference>
<evidence type="ECO:0000313" key="4">
    <source>
        <dbReference type="EMBL" id="KAF0695795.1"/>
    </source>
</evidence>
<evidence type="ECO:0000313" key="6">
    <source>
        <dbReference type="Proteomes" id="UP000332933"/>
    </source>
</evidence>
<proteinExistence type="predicted"/>
<dbReference type="GO" id="GO:0046872">
    <property type="term" value="F:metal ion binding"/>
    <property type="evidence" value="ECO:0007669"/>
    <property type="project" value="UniProtKB-KW"/>
</dbReference>
<dbReference type="SUPFAM" id="SSF48056">
    <property type="entry name" value="Di-copper centre-containing domain"/>
    <property type="match status" value="1"/>
</dbReference>
<dbReference type="EMBL" id="VJMH01005449">
    <property type="protein sequence ID" value="KAF0695795.1"/>
    <property type="molecule type" value="Genomic_DNA"/>
</dbReference>
<keyword evidence="2" id="KW-0186">Copper</keyword>